<sequence>MNHRQKTRSNPELIPSSNIRTRPAGGRFTHIRYNVLSPQCQRIFSGIEFLAWCPSASKPRHHHYVTAAPPTCGKSSCWYVVKYRRVEFQLSCCSRHLTEISFKVSHVLTN</sequence>
<protein>
    <submittedName>
        <fullName evidence="2">Uncharacterized protein</fullName>
    </submittedName>
</protein>
<comment type="caution">
    <text evidence="2">The sequence shown here is derived from an EMBL/GenBank/DDBJ whole genome shotgun (WGS) entry which is preliminary data.</text>
</comment>
<keyword evidence="3" id="KW-1185">Reference proteome</keyword>
<gene>
    <name evidence="2" type="ORF">AVEN_9962_1</name>
</gene>
<organism evidence="2 3">
    <name type="scientific">Araneus ventricosus</name>
    <name type="common">Orbweaver spider</name>
    <name type="synonym">Epeira ventricosa</name>
    <dbReference type="NCBI Taxonomy" id="182803"/>
    <lineage>
        <taxon>Eukaryota</taxon>
        <taxon>Metazoa</taxon>
        <taxon>Ecdysozoa</taxon>
        <taxon>Arthropoda</taxon>
        <taxon>Chelicerata</taxon>
        <taxon>Arachnida</taxon>
        <taxon>Araneae</taxon>
        <taxon>Araneomorphae</taxon>
        <taxon>Entelegynae</taxon>
        <taxon>Araneoidea</taxon>
        <taxon>Araneidae</taxon>
        <taxon>Araneus</taxon>
    </lineage>
</organism>
<dbReference type="Proteomes" id="UP000499080">
    <property type="component" value="Unassembled WGS sequence"/>
</dbReference>
<dbReference type="EMBL" id="BGPR01000847">
    <property type="protein sequence ID" value="GBM37674.1"/>
    <property type="molecule type" value="Genomic_DNA"/>
</dbReference>
<name>A0A4Y2FDP8_ARAVE</name>
<evidence type="ECO:0000313" key="3">
    <source>
        <dbReference type="Proteomes" id="UP000499080"/>
    </source>
</evidence>
<evidence type="ECO:0000313" key="2">
    <source>
        <dbReference type="EMBL" id="GBM37674.1"/>
    </source>
</evidence>
<evidence type="ECO:0000256" key="1">
    <source>
        <dbReference type="SAM" id="MobiDB-lite"/>
    </source>
</evidence>
<reference evidence="2 3" key="1">
    <citation type="journal article" date="2019" name="Sci. Rep.">
        <title>Orb-weaving spider Araneus ventricosus genome elucidates the spidroin gene catalogue.</title>
        <authorList>
            <person name="Kono N."/>
            <person name="Nakamura H."/>
            <person name="Ohtoshi R."/>
            <person name="Moran D.A.P."/>
            <person name="Shinohara A."/>
            <person name="Yoshida Y."/>
            <person name="Fujiwara M."/>
            <person name="Mori M."/>
            <person name="Tomita M."/>
            <person name="Arakawa K."/>
        </authorList>
    </citation>
    <scope>NUCLEOTIDE SEQUENCE [LARGE SCALE GENOMIC DNA]</scope>
</reference>
<feature type="region of interest" description="Disordered" evidence="1">
    <location>
        <begin position="1"/>
        <end position="24"/>
    </location>
</feature>
<proteinExistence type="predicted"/>
<dbReference type="AlphaFoldDB" id="A0A4Y2FDP8"/>
<accession>A0A4Y2FDP8</accession>